<proteinExistence type="predicted"/>
<name>A0AAD6M000_9ROSI</name>
<dbReference type="AlphaFoldDB" id="A0AAD6M000"/>
<organism evidence="2 3">
    <name type="scientific">Populus alba x Populus x berolinensis</name>
    <dbReference type="NCBI Taxonomy" id="444605"/>
    <lineage>
        <taxon>Eukaryota</taxon>
        <taxon>Viridiplantae</taxon>
        <taxon>Streptophyta</taxon>
        <taxon>Embryophyta</taxon>
        <taxon>Tracheophyta</taxon>
        <taxon>Spermatophyta</taxon>
        <taxon>Magnoliopsida</taxon>
        <taxon>eudicotyledons</taxon>
        <taxon>Gunneridae</taxon>
        <taxon>Pentapetalae</taxon>
        <taxon>rosids</taxon>
        <taxon>fabids</taxon>
        <taxon>Malpighiales</taxon>
        <taxon>Salicaceae</taxon>
        <taxon>Saliceae</taxon>
        <taxon>Populus</taxon>
    </lineage>
</organism>
<dbReference type="InterPro" id="IPR036397">
    <property type="entry name" value="RNaseH_sf"/>
</dbReference>
<dbReference type="Proteomes" id="UP001164929">
    <property type="component" value="Chromosome 12"/>
</dbReference>
<keyword evidence="3" id="KW-1185">Reference proteome</keyword>
<gene>
    <name evidence="2" type="ORF">NC653_028499</name>
</gene>
<evidence type="ECO:0000256" key="1">
    <source>
        <dbReference type="SAM" id="MobiDB-lite"/>
    </source>
</evidence>
<dbReference type="GO" id="GO:0003676">
    <property type="term" value="F:nucleic acid binding"/>
    <property type="evidence" value="ECO:0007669"/>
    <property type="project" value="InterPro"/>
</dbReference>
<dbReference type="Gene3D" id="3.30.420.10">
    <property type="entry name" value="Ribonuclease H-like superfamily/Ribonuclease H"/>
    <property type="match status" value="1"/>
</dbReference>
<protein>
    <submittedName>
        <fullName evidence="2">Argonaute 1</fullName>
    </submittedName>
</protein>
<feature type="compositionally biased region" description="Low complexity" evidence="1">
    <location>
        <begin position="75"/>
        <end position="87"/>
    </location>
</feature>
<reference evidence="2" key="1">
    <citation type="journal article" date="2023" name="Mol. Ecol. Resour.">
        <title>Chromosome-level genome assembly of a triploid poplar Populus alba 'Berolinensis'.</title>
        <authorList>
            <person name="Chen S."/>
            <person name="Yu Y."/>
            <person name="Wang X."/>
            <person name="Wang S."/>
            <person name="Zhang T."/>
            <person name="Zhou Y."/>
            <person name="He R."/>
            <person name="Meng N."/>
            <person name="Wang Y."/>
            <person name="Liu W."/>
            <person name="Liu Z."/>
            <person name="Liu J."/>
            <person name="Guo Q."/>
            <person name="Huang H."/>
            <person name="Sederoff R.R."/>
            <person name="Wang G."/>
            <person name="Qu G."/>
            <person name="Chen S."/>
        </authorList>
    </citation>
    <scope>NUCLEOTIDE SEQUENCE</scope>
    <source>
        <strain evidence="2">SC-2020</strain>
    </source>
</reference>
<accession>A0AAD6M000</accession>
<evidence type="ECO:0000313" key="3">
    <source>
        <dbReference type="Proteomes" id="UP001164929"/>
    </source>
</evidence>
<comment type="caution">
    <text evidence="2">The sequence shown here is derived from an EMBL/GenBank/DDBJ whole genome shotgun (WGS) entry which is preliminary data.</text>
</comment>
<feature type="compositionally biased region" description="Gly residues" evidence="1">
    <location>
        <begin position="65"/>
        <end position="74"/>
    </location>
</feature>
<feature type="region of interest" description="Disordered" evidence="1">
    <location>
        <begin position="58"/>
        <end position="93"/>
    </location>
</feature>
<dbReference type="EMBL" id="JAQIZT010000012">
    <property type="protein sequence ID" value="KAJ6976393.1"/>
    <property type="molecule type" value="Genomic_DNA"/>
</dbReference>
<sequence>MRGGGVGGGVRSGAGSYGVRRFTDMCICGGDIIVPPAYYAHLAAFRARFYMEPETSDSESIASGMAGGRGGAGAGPRPTRGPGANAAVRPYLP</sequence>
<evidence type="ECO:0000313" key="2">
    <source>
        <dbReference type="EMBL" id="KAJ6976393.1"/>
    </source>
</evidence>